<protein>
    <submittedName>
        <fullName evidence="2">Uncharacterized protein</fullName>
    </submittedName>
</protein>
<organism evidence="2 3">
    <name type="scientific">Oryza rufipogon</name>
    <name type="common">Brownbeard rice</name>
    <name type="synonym">Asian wild rice</name>
    <dbReference type="NCBI Taxonomy" id="4529"/>
    <lineage>
        <taxon>Eukaryota</taxon>
        <taxon>Viridiplantae</taxon>
        <taxon>Streptophyta</taxon>
        <taxon>Embryophyta</taxon>
        <taxon>Tracheophyta</taxon>
        <taxon>Spermatophyta</taxon>
        <taxon>Magnoliopsida</taxon>
        <taxon>Liliopsida</taxon>
        <taxon>Poales</taxon>
        <taxon>Poaceae</taxon>
        <taxon>BOP clade</taxon>
        <taxon>Oryzoideae</taxon>
        <taxon>Oryzeae</taxon>
        <taxon>Oryzinae</taxon>
        <taxon>Oryza</taxon>
    </lineage>
</organism>
<evidence type="ECO:0000256" key="1">
    <source>
        <dbReference type="SAM" id="MobiDB-lite"/>
    </source>
</evidence>
<name>A0A0E0QHJ7_ORYRU</name>
<dbReference type="Gramene" id="ORUFI08G12440.1">
    <property type="protein sequence ID" value="ORUFI08G12440.1"/>
    <property type="gene ID" value="ORUFI08G12440"/>
</dbReference>
<dbReference type="EnsemblPlants" id="ORUFI08G12440.1">
    <property type="protein sequence ID" value="ORUFI08G12440.1"/>
    <property type="gene ID" value="ORUFI08G12440"/>
</dbReference>
<accession>A0A0E0QHJ7</accession>
<dbReference type="HOGENOM" id="CLU_2516627_0_0_1"/>
<dbReference type="Proteomes" id="UP000008022">
    <property type="component" value="Unassembled WGS sequence"/>
</dbReference>
<feature type="compositionally biased region" description="Gly residues" evidence="1">
    <location>
        <begin position="34"/>
        <end position="76"/>
    </location>
</feature>
<sequence length="85" mass="8017">MAVSEVDMKLQSNEVYGYFHQIVLSDDSKSDGVSGVGDGGTGGSEVGSGGSGGGGEVGRGGDGGGGGVGDGDGGVDGSLFWCGRG</sequence>
<evidence type="ECO:0000313" key="3">
    <source>
        <dbReference type="Proteomes" id="UP000008022"/>
    </source>
</evidence>
<dbReference type="AlphaFoldDB" id="A0A0E0QHJ7"/>
<evidence type="ECO:0000313" key="2">
    <source>
        <dbReference type="EnsemblPlants" id="ORUFI08G12440.1"/>
    </source>
</evidence>
<feature type="region of interest" description="Disordered" evidence="1">
    <location>
        <begin position="27"/>
        <end position="85"/>
    </location>
</feature>
<reference evidence="3" key="1">
    <citation type="submission" date="2013-06" db="EMBL/GenBank/DDBJ databases">
        <authorList>
            <person name="Zhao Q."/>
        </authorList>
    </citation>
    <scope>NUCLEOTIDE SEQUENCE</scope>
    <source>
        <strain evidence="3">cv. W1943</strain>
    </source>
</reference>
<proteinExistence type="predicted"/>
<reference evidence="2" key="2">
    <citation type="submission" date="2015-06" db="UniProtKB">
        <authorList>
            <consortium name="EnsemblPlants"/>
        </authorList>
    </citation>
    <scope>IDENTIFICATION</scope>
</reference>
<keyword evidence="3" id="KW-1185">Reference proteome</keyword>